<dbReference type="EMBL" id="MHMV01000053">
    <property type="protein sequence ID" value="OGZ33163.1"/>
    <property type="molecule type" value="Genomic_DNA"/>
</dbReference>
<evidence type="ECO:0000259" key="1">
    <source>
        <dbReference type="Pfam" id="PF01370"/>
    </source>
</evidence>
<gene>
    <name evidence="2" type="ORF">A2174_00205</name>
</gene>
<evidence type="ECO:0000313" key="3">
    <source>
        <dbReference type="Proteomes" id="UP000177725"/>
    </source>
</evidence>
<comment type="caution">
    <text evidence="2">The sequence shown here is derived from an EMBL/GenBank/DDBJ whole genome shotgun (WGS) entry which is preliminary data.</text>
</comment>
<organism evidence="2 3">
    <name type="scientific">Candidatus Portnoybacteria bacterium RBG_13_41_18</name>
    <dbReference type="NCBI Taxonomy" id="1801991"/>
    <lineage>
        <taxon>Bacteria</taxon>
        <taxon>Candidatus Portnoyibacteriota</taxon>
    </lineage>
</organism>
<dbReference type="PANTHER" id="PTHR43245">
    <property type="entry name" value="BIFUNCTIONAL POLYMYXIN RESISTANCE PROTEIN ARNA"/>
    <property type="match status" value="1"/>
</dbReference>
<dbReference type="Gene3D" id="3.90.25.10">
    <property type="entry name" value="UDP-galactose 4-epimerase, domain 1"/>
    <property type="match status" value="1"/>
</dbReference>
<feature type="non-terminal residue" evidence="2">
    <location>
        <position position="1"/>
    </location>
</feature>
<dbReference type="InterPro" id="IPR001509">
    <property type="entry name" value="Epimerase_deHydtase"/>
</dbReference>
<dbReference type="Gene3D" id="3.40.50.720">
    <property type="entry name" value="NAD(P)-binding Rossmann-like Domain"/>
    <property type="match status" value="1"/>
</dbReference>
<evidence type="ECO:0000313" key="2">
    <source>
        <dbReference type="EMBL" id="OGZ33163.1"/>
    </source>
</evidence>
<name>A0A1G2F5A8_9BACT</name>
<accession>A0A1G2F5A8</accession>
<feature type="domain" description="NAD-dependent epimerase/dehydratase" evidence="1">
    <location>
        <begin position="5"/>
        <end position="238"/>
    </location>
</feature>
<sequence length="303" mass="33629">KVRCLVTGGAGFIGSNLVDELIKRNAEVIVVDNLLTGKKENLNPQAQFYELDIRDLEKIKPVFAGVDFVFHLAALPRVQMSIDNPDLTNDININGMLNVLIASRDAKVKKVIYSSSSSVYGDNKILPASENLPPNPISPYALQKYTGELYCRLFSQVYGLPTVCLRYFNAYGKRFSVEGAYPLVIGIFLKQKMEGNPITITGDGEQRRDFTSVSDIARANIMAANCLKVGNGEAINIGRGQNYSINELARMIGGEIVYIPARLEPRETLADVTLAKEFLGWEPTVNLADWIKEYKIEIGLEPY</sequence>
<dbReference type="AlphaFoldDB" id="A0A1G2F5A8"/>
<proteinExistence type="predicted"/>
<dbReference type="PANTHER" id="PTHR43245:SF13">
    <property type="entry name" value="UDP-D-APIOSE_UDP-D-XYLOSE SYNTHASE 2"/>
    <property type="match status" value="1"/>
</dbReference>
<dbReference type="InterPro" id="IPR050177">
    <property type="entry name" value="Lipid_A_modif_metabolic_enz"/>
</dbReference>
<reference evidence="2 3" key="1">
    <citation type="journal article" date="2016" name="Nat. Commun.">
        <title>Thousands of microbial genomes shed light on interconnected biogeochemical processes in an aquifer system.</title>
        <authorList>
            <person name="Anantharaman K."/>
            <person name="Brown C.T."/>
            <person name="Hug L.A."/>
            <person name="Sharon I."/>
            <person name="Castelle C.J."/>
            <person name="Probst A.J."/>
            <person name="Thomas B.C."/>
            <person name="Singh A."/>
            <person name="Wilkins M.J."/>
            <person name="Karaoz U."/>
            <person name="Brodie E.L."/>
            <person name="Williams K.H."/>
            <person name="Hubbard S.S."/>
            <person name="Banfield J.F."/>
        </authorList>
    </citation>
    <scope>NUCLEOTIDE SEQUENCE [LARGE SCALE GENOMIC DNA]</scope>
</reference>
<dbReference type="Proteomes" id="UP000177725">
    <property type="component" value="Unassembled WGS sequence"/>
</dbReference>
<dbReference type="SUPFAM" id="SSF51735">
    <property type="entry name" value="NAD(P)-binding Rossmann-fold domains"/>
    <property type="match status" value="1"/>
</dbReference>
<dbReference type="Pfam" id="PF01370">
    <property type="entry name" value="Epimerase"/>
    <property type="match status" value="1"/>
</dbReference>
<protein>
    <recommendedName>
        <fullName evidence="1">NAD-dependent epimerase/dehydratase domain-containing protein</fullName>
    </recommendedName>
</protein>
<dbReference type="InterPro" id="IPR036291">
    <property type="entry name" value="NAD(P)-bd_dom_sf"/>
</dbReference>